<dbReference type="SUPFAM" id="SSF52518">
    <property type="entry name" value="Thiamin diphosphate-binding fold (THDP-binding)"/>
    <property type="match status" value="2"/>
</dbReference>
<dbReference type="EMBL" id="VLKT01000078">
    <property type="protein sequence ID" value="TWI20053.1"/>
    <property type="molecule type" value="Genomic_DNA"/>
</dbReference>
<name>A0A562MJH2_9HYPH</name>
<feature type="domain" description="Thiamine pyrophosphate enzyme N-terminal TPP-binding" evidence="6">
    <location>
        <begin position="3"/>
        <end position="116"/>
    </location>
</feature>
<dbReference type="GO" id="GO:0005948">
    <property type="term" value="C:acetolactate synthase complex"/>
    <property type="evidence" value="ECO:0007669"/>
    <property type="project" value="TreeGrafter"/>
</dbReference>
<dbReference type="InterPro" id="IPR000399">
    <property type="entry name" value="TPP-bd_CS"/>
</dbReference>
<dbReference type="Gene3D" id="3.40.50.1220">
    <property type="entry name" value="TPP-binding domain"/>
    <property type="match status" value="1"/>
</dbReference>
<evidence type="ECO:0000259" key="6">
    <source>
        <dbReference type="Pfam" id="PF02776"/>
    </source>
</evidence>
<feature type="domain" description="Thiamine pyrophosphate enzyme TPP-binding" evidence="5">
    <location>
        <begin position="383"/>
        <end position="529"/>
    </location>
</feature>
<dbReference type="GO" id="GO:0030976">
    <property type="term" value="F:thiamine pyrophosphate binding"/>
    <property type="evidence" value="ECO:0007669"/>
    <property type="project" value="InterPro"/>
</dbReference>
<dbReference type="GO" id="GO:0000287">
    <property type="term" value="F:magnesium ion binding"/>
    <property type="evidence" value="ECO:0007669"/>
    <property type="project" value="InterPro"/>
</dbReference>
<dbReference type="CDD" id="cd07035">
    <property type="entry name" value="TPP_PYR_POX_like"/>
    <property type="match status" value="1"/>
</dbReference>
<evidence type="ECO:0000256" key="3">
    <source>
        <dbReference type="RuleBase" id="RU362132"/>
    </source>
</evidence>
<dbReference type="NCBIfam" id="NF006052">
    <property type="entry name" value="PRK08199.1"/>
    <property type="match status" value="1"/>
</dbReference>
<comment type="caution">
    <text evidence="7">The sequence shown here is derived from an EMBL/GenBank/DDBJ whole genome shotgun (WGS) entry which is preliminary data.</text>
</comment>
<evidence type="ECO:0000259" key="4">
    <source>
        <dbReference type="Pfam" id="PF00205"/>
    </source>
</evidence>
<dbReference type="InterPro" id="IPR029061">
    <property type="entry name" value="THDP-binding"/>
</dbReference>
<dbReference type="Pfam" id="PF00205">
    <property type="entry name" value="TPP_enzyme_M"/>
    <property type="match status" value="1"/>
</dbReference>
<evidence type="ECO:0000256" key="1">
    <source>
        <dbReference type="ARBA" id="ARBA00007812"/>
    </source>
</evidence>
<evidence type="ECO:0000313" key="7">
    <source>
        <dbReference type="EMBL" id="TWI20053.1"/>
    </source>
</evidence>
<reference evidence="7 8" key="1">
    <citation type="journal article" date="2015" name="Stand. Genomic Sci.">
        <title>Genomic Encyclopedia of Bacterial and Archaeal Type Strains, Phase III: the genomes of soil and plant-associated and newly described type strains.</title>
        <authorList>
            <person name="Whitman W.B."/>
            <person name="Woyke T."/>
            <person name="Klenk H.P."/>
            <person name="Zhou Y."/>
            <person name="Lilburn T.G."/>
            <person name="Beck B.J."/>
            <person name="De Vos P."/>
            <person name="Vandamme P."/>
            <person name="Eisen J.A."/>
            <person name="Garrity G."/>
            <person name="Hugenholtz P."/>
            <person name="Kyrpides N.C."/>
        </authorList>
    </citation>
    <scope>NUCLEOTIDE SEQUENCE [LARGE SCALE GENOMIC DNA]</scope>
    <source>
        <strain evidence="7 8">CGMCC 1.2546</strain>
    </source>
</reference>
<feature type="domain" description="Thiamine pyrophosphate enzyme central" evidence="4">
    <location>
        <begin position="188"/>
        <end position="323"/>
    </location>
</feature>
<dbReference type="GO" id="GO:0003984">
    <property type="term" value="F:acetolactate synthase activity"/>
    <property type="evidence" value="ECO:0007669"/>
    <property type="project" value="TreeGrafter"/>
</dbReference>
<dbReference type="Pfam" id="PF02775">
    <property type="entry name" value="TPP_enzyme_C"/>
    <property type="match status" value="1"/>
</dbReference>
<dbReference type="Pfam" id="PF02776">
    <property type="entry name" value="TPP_enzyme_N"/>
    <property type="match status" value="1"/>
</dbReference>
<dbReference type="PANTHER" id="PTHR18968:SF120">
    <property type="entry name" value="ACETOLACTATE SYNTHASE LARGE SUBUNIT"/>
    <property type="match status" value="1"/>
</dbReference>
<evidence type="ECO:0000256" key="2">
    <source>
        <dbReference type="ARBA" id="ARBA00023052"/>
    </source>
</evidence>
<sequence>MKTGGQLIVDALEANGTDRIYCVPGESYLAVLDALHDSTIRTIVCRQEGGAAMMADCHGRLTGKPGICFVTRGPGATNASAGIHIAMQDSVPVILFIGQVASHAKQREAFQEVDYVRFFGDIAKWVVEIDDASRVPEFVTRAFAVATSGRPGPVVVSLPEDMLTSLAEAPAAQHYTRVETSPGEAELDRLEALLNAAKRPVAILGGTRWDANAVQEMQRIAEAWSLPVGCSFRRQMLFDHLHPNYAGDVGIGINPKLATAIKKADLVLLIGGRMGEMPSSDYTLLKSPYPDQTLVHVHADPGELGRVYWPTLAINASPSAFVRLFARRKGPTSPSWAEETQRLHAAYLDWSTPPETGPGSVQMGPIMNYLETVLPDDAILTNGAGNYATWVHRFHRSRRFATQAAPTSGSMGYGTPAAVAAKELFPDRDVIAFAGDGCFLMNGQEFATAVQYNLPIVVIVVNNGIYGTIRMHQEREYPGRVVATDLRNPDFAALARAYGGHGETVDKTADFAPAFERARASGKPSIVEIKLDPEAITPTRTMTQIRDKT</sequence>
<organism evidence="7 8">
    <name type="scientific">Mesorhizobium tianshanense</name>
    <dbReference type="NCBI Taxonomy" id="39844"/>
    <lineage>
        <taxon>Bacteria</taxon>
        <taxon>Pseudomonadati</taxon>
        <taxon>Pseudomonadota</taxon>
        <taxon>Alphaproteobacteria</taxon>
        <taxon>Hyphomicrobiales</taxon>
        <taxon>Phyllobacteriaceae</taxon>
        <taxon>Mesorhizobium</taxon>
    </lineage>
</organism>
<dbReference type="AlphaFoldDB" id="A0A562MJH2"/>
<evidence type="ECO:0000313" key="8">
    <source>
        <dbReference type="Proteomes" id="UP000317122"/>
    </source>
</evidence>
<dbReference type="Gene3D" id="3.40.50.970">
    <property type="match status" value="2"/>
</dbReference>
<dbReference type="InterPro" id="IPR012000">
    <property type="entry name" value="Thiamin_PyroP_enz_cen_dom"/>
</dbReference>
<comment type="similarity">
    <text evidence="1 3">Belongs to the TPP enzyme family.</text>
</comment>
<keyword evidence="2 3" id="KW-0786">Thiamine pyrophosphate</keyword>
<protein>
    <submittedName>
        <fullName evidence="7">Acetolactate synthase-1/2/3 large subunit</fullName>
    </submittedName>
</protein>
<dbReference type="InterPro" id="IPR012001">
    <property type="entry name" value="Thiamin_PyroP_enz_TPP-bd_dom"/>
</dbReference>
<dbReference type="GO" id="GO:0009097">
    <property type="term" value="P:isoleucine biosynthetic process"/>
    <property type="evidence" value="ECO:0007669"/>
    <property type="project" value="TreeGrafter"/>
</dbReference>
<proteinExistence type="inferred from homology"/>
<dbReference type="RefSeq" id="WP_145722954.1">
    <property type="nucleotide sequence ID" value="NZ_BSPF01000142.1"/>
</dbReference>
<dbReference type="PROSITE" id="PS00187">
    <property type="entry name" value="TPP_ENZYMES"/>
    <property type="match status" value="1"/>
</dbReference>
<dbReference type="FunFam" id="3.40.50.970:FF:000007">
    <property type="entry name" value="Acetolactate synthase"/>
    <property type="match status" value="1"/>
</dbReference>
<dbReference type="OrthoDB" id="4494979at2"/>
<dbReference type="GO" id="GO:0009099">
    <property type="term" value="P:L-valine biosynthetic process"/>
    <property type="evidence" value="ECO:0007669"/>
    <property type="project" value="TreeGrafter"/>
</dbReference>
<evidence type="ECO:0000259" key="5">
    <source>
        <dbReference type="Pfam" id="PF02775"/>
    </source>
</evidence>
<dbReference type="CDD" id="cd00568">
    <property type="entry name" value="TPP_enzymes"/>
    <property type="match status" value="1"/>
</dbReference>
<dbReference type="InterPro" id="IPR045229">
    <property type="entry name" value="TPP_enz"/>
</dbReference>
<dbReference type="InterPro" id="IPR011766">
    <property type="entry name" value="TPP_enzyme_TPP-bd"/>
</dbReference>
<accession>A0A562MJH2</accession>
<dbReference type="SUPFAM" id="SSF52467">
    <property type="entry name" value="DHS-like NAD/FAD-binding domain"/>
    <property type="match status" value="1"/>
</dbReference>
<dbReference type="InterPro" id="IPR029035">
    <property type="entry name" value="DHS-like_NAD/FAD-binding_dom"/>
</dbReference>
<dbReference type="PANTHER" id="PTHR18968">
    <property type="entry name" value="THIAMINE PYROPHOSPHATE ENZYMES"/>
    <property type="match status" value="1"/>
</dbReference>
<dbReference type="Proteomes" id="UP000317122">
    <property type="component" value="Unassembled WGS sequence"/>
</dbReference>
<dbReference type="GO" id="GO:0050660">
    <property type="term" value="F:flavin adenine dinucleotide binding"/>
    <property type="evidence" value="ECO:0007669"/>
    <property type="project" value="TreeGrafter"/>
</dbReference>
<keyword evidence="8" id="KW-1185">Reference proteome</keyword>
<gene>
    <name evidence="7" type="ORF">IQ26_07024</name>
</gene>